<evidence type="ECO:0000313" key="4">
    <source>
        <dbReference type="Proteomes" id="UP000229340"/>
    </source>
</evidence>
<geneLocation type="plasmid" evidence="4">
    <name>pnp7-3</name>
</geneLocation>
<gene>
    <name evidence="3" type="ORF">NCTC10465_02257</name>
    <name evidence="2" type="ORF">NP7_11315</name>
</gene>
<dbReference type="EMBL" id="UGPY01000002">
    <property type="protein sequence ID" value="STZ04803.1"/>
    <property type="molecule type" value="Genomic_DNA"/>
</dbReference>
<dbReference type="InterPro" id="IPR013321">
    <property type="entry name" value="Arc_rbn_hlx_hlx"/>
</dbReference>
<evidence type="ECO:0000313" key="3">
    <source>
        <dbReference type="EMBL" id="STZ04803.1"/>
    </source>
</evidence>
<dbReference type="GO" id="GO:0006355">
    <property type="term" value="P:regulation of DNA-templated transcription"/>
    <property type="evidence" value="ECO:0007669"/>
    <property type="project" value="InterPro"/>
</dbReference>
<dbReference type="SUPFAM" id="SSF47598">
    <property type="entry name" value="Ribbon-helix-helix"/>
    <property type="match status" value="1"/>
</dbReference>
<geneLocation type="plasmid" evidence="2">
    <name>pNP7-3</name>
</geneLocation>
<evidence type="ECO:0008006" key="6">
    <source>
        <dbReference type="Google" id="ProtNLM"/>
    </source>
</evidence>
<dbReference type="AlphaFoldDB" id="A0A109WCD5"/>
<dbReference type="GeneID" id="35779394"/>
<reference evidence="2" key="3">
    <citation type="journal article" date="2018" name="Misainmurhag Hoiji">
        <title>Complete genome sequence of multidrug-resistant Moraxella osloensis NP7 with multiple plasmids isolated from human skin.</title>
        <authorList>
            <person name="Ganzorig M."/>
            <person name="Lim J.Y."/>
            <person name="Hwang I."/>
            <person name="Lee K."/>
        </authorList>
    </citation>
    <scope>NUCLEOTIDE SEQUENCE</scope>
    <source>
        <strain evidence="2">NP7</strain>
        <plasmid evidence="2">pNP7-3</plasmid>
    </source>
</reference>
<dbReference type="EMBL" id="CP024446">
    <property type="protein sequence ID" value="ATR79941.1"/>
    <property type="molecule type" value="Genomic_DNA"/>
</dbReference>
<protein>
    <recommendedName>
        <fullName evidence="6">Chromosome partitioning protein ParB</fullName>
    </recommendedName>
</protein>
<reference evidence="3 5" key="4">
    <citation type="submission" date="2018-06" db="EMBL/GenBank/DDBJ databases">
        <authorList>
            <consortium name="Pathogen Informatics"/>
            <person name="Doyle S."/>
        </authorList>
    </citation>
    <scope>NUCLEOTIDE SEQUENCE [LARGE SCALE GENOMIC DNA]</scope>
    <source>
        <strain evidence="3 5">NCTC10465</strain>
    </source>
</reference>
<dbReference type="Proteomes" id="UP000255230">
    <property type="component" value="Unassembled WGS sequence"/>
</dbReference>
<dbReference type="RefSeq" id="WP_036590400.1">
    <property type="nucleotide sequence ID" value="NZ_CALTVS010000091.1"/>
</dbReference>
<reference evidence="2" key="2">
    <citation type="journal article" date="2018" name="Genome Announc.">
        <title>Complete Genome Sequences of Three Moraxella osloensis Strains Isolated from Human Skin.</title>
        <authorList>
            <person name="Lim J.Y."/>
            <person name="Hwang I."/>
            <person name="Ganzorig M."/>
            <person name="Huang S.L."/>
            <person name="Cho G.S."/>
            <person name="Franz C.M.A.P."/>
            <person name="Lee K."/>
        </authorList>
    </citation>
    <scope>NUCLEOTIDE SEQUENCE</scope>
    <source>
        <strain evidence="2">NP7</strain>
        <plasmid evidence="2">pNP7-3</plasmid>
    </source>
</reference>
<name>A0A109WCD5_FAUOS</name>
<organism evidence="2 4">
    <name type="scientific">Faucicola osloensis</name>
    <name type="common">Moraxella osloensis</name>
    <dbReference type="NCBI Taxonomy" id="34062"/>
    <lineage>
        <taxon>Bacteria</taxon>
        <taxon>Pseudomonadati</taxon>
        <taxon>Pseudomonadota</taxon>
        <taxon>Gammaproteobacteria</taxon>
        <taxon>Moraxellales</taxon>
        <taxon>Moraxellaceae</taxon>
        <taxon>Faucicola</taxon>
    </lineage>
</organism>
<accession>A0A109WCD5</accession>
<evidence type="ECO:0000313" key="2">
    <source>
        <dbReference type="EMBL" id="ATR79941.1"/>
    </source>
</evidence>
<dbReference type="KEGG" id="mos:AXE82_10825"/>
<dbReference type="Gene3D" id="1.10.1220.10">
    <property type="entry name" value="Met repressor-like"/>
    <property type="match status" value="1"/>
</dbReference>
<dbReference type="Proteomes" id="UP000229340">
    <property type="component" value="Plasmid pNP7-3"/>
</dbReference>
<keyword evidence="5" id="KW-1185">Reference proteome</keyword>
<keyword evidence="2" id="KW-0614">Plasmid</keyword>
<dbReference type="InterPro" id="IPR010985">
    <property type="entry name" value="Ribbon_hlx_hlx"/>
</dbReference>
<feature type="region of interest" description="Disordered" evidence="1">
    <location>
        <begin position="1"/>
        <end position="21"/>
    </location>
</feature>
<sequence length="71" mass="8153">MSNLMAGRPSQKKAEQELSLSDVTDVEPKKIKANFNIDEDLYIKLKQHALDSRKTVTQILIELIEQTVNKR</sequence>
<proteinExistence type="predicted"/>
<evidence type="ECO:0000313" key="5">
    <source>
        <dbReference type="Proteomes" id="UP000255230"/>
    </source>
</evidence>
<reference evidence="4" key="1">
    <citation type="submission" date="2017-10" db="EMBL/GenBank/DDBJ databases">
        <title>Complete genome sequence of Moraxella osloensis NP7 isolated from human skin.</title>
        <authorList>
            <person name="Lee K."/>
            <person name="Lim J.Y."/>
            <person name="Hwang I."/>
        </authorList>
    </citation>
    <scope>NUCLEOTIDE SEQUENCE [LARGE SCALE GENOMIC DNA]</scope>
    <source>
        <strain evidence="4">NP7</strain>
        <plasmid evidence="4">pnp7-3</plasmid>
    </source>
</reference>
<evidence type="ECO:0000256" key="1">
    <source>
        <dbReference type="SAM" id="MobiDB-lite"/>
    </source>
</evidence>